<protein>
    <submittedName>
        <fullName evidence="8">Type II secretion system F family protein</fullName>
    </submittedName>
</protein>
<keyword evidence="5 6" id="KW-0472">Membrane</keyword>
<feature type="transmembrane region" description="Helical" evidence="6">
    <location>
        <begin position="121"/>
        <end position="139"/>
    </location>
</feature>
<evidence type="ECO:0000313" key="9">
    <source>
        <dbReference type="Proteomes" id="UP001059950"/>
    </source>
</evidence>
<evidence type="ECO:0000259" key="7">
    <source>
        <dbReference type="Pfam" id="PF00482"/>
    </source>
</evidence>
<keyword evidence="9" id="KW-1185">Reference proteome</keyword>
<dbReference type="Pfam" id="PF00482">
    <property type="entry name" value="T2SSF"/>
    <property type="match status" value="1"/>
</dbReference>
<feature type="transmembrane region" description="Helical" evidence="6">
    <location>
        <begin position="95"/>
        <end position="115"/>
    </location>
</feature>
<evidence type="ECO:0000256" key="6">
    <source>
        <dbReference type="SAM" id="Phobius"/>
    </source>
</evidence>
<evidence type="ECO:0000256" key="4">
    <source>
        <dbReference type="ARBA" id="ARBA00022989"/>
    </source>
</evidence>
<keyword evidence="3 6" id="KW-0812">Transmembrane</keyword>
<proteinExistence type="predicted"/>
<name>A0ABY5GX13_9GAMM</name>
<keyword evidence="4 6" id="KW-1133">Transmembrane helix</keyword>
<keyword evidence="2" id="KW-1003">Cell membrane</keyword>
<evidence type="ECO:0000256" key="1">
    <source>
        <dbReference type="ARBA" id="ARBA00004651"/>
    </source>
</evidence>
<accession>A0ABY5GX13</accession>
<evidence type="ECO:0000313" key="8">
    <source>
        <dbReference type="EMBL" id="UTW04558.1"/>
    </source>
</evidence>
<feature type="transmembrane region" description="Helical" evidence="6">
    <location>
        <begin position="297"/>
        <end position="316"/>
    </location>
</feature>
<feature type="transmembrane region" description="Helical" evidence="6">
    <location>
        <begin position="265"/>
        <end position="285"/>
    </location>
</feature>
<reference evidence="8" key="1">
    <citation type="submission" date="2021-04" db="EMBL/GenBank/DDBJ databases">
        <title>Oceanospirillales bacteria with DddD are important DMSP degraders in coastal seawater.</title>
        <authorList>
            <person name="Liu J."/>
        </authorList>
    </citation>
    <scope>NUCLEOTIDE SEQUENCE</scope>
    <source>
        <strain evidence="8">GY6</strain>
    </source>
</reference>
<comment type="subcellular location">
    <subcellularLocation>
        <location evidence="1">Cell membrane</location>
        <topology evidence="1">Multi-pass membrane protein</topology>
    </subcellularLocation>
</comment>
<dbReference type="PANTHER" id="PTHR35007">
    <property type="entry name" value="INTEGRAL MEMBRANE PROTEIN-RELATED"/>
    <property type="match status" value="1"/>
</dbReference>
<dbReference type="Gene3D" id="1.20.81.30">
    <property type="entry name" value="Type II secretion system (T2SS), domain F"/>
    <property type="match status" value="1"/>
</dbReference>
<sequence>MSDQFMMFGAMVFAAVFLLMMGLTIPVFGEDRQARKRLQKRIHELEPDADTTVITSLLRKKYLKSLSPLERSLESLPGMESLADLLEKADYKYRAYQVVFGIIALTLVGMAIAWVLTRNPIIIGATGFACVFLPFFKFIQAKHKRIATFEEQLPDAIDIMRRALRAGHPFSESLHLVADEMEGPVAQEFRITFADLNYGNDLRRAMLGMLHRVPSIPVMALVSSILIQKETGGNLAEILEQIGKVIRSRFKFQRRVKTLSAEGRMSAWILALVPFILVLVVSWTNPKYLPMLIENPTGIKLVTYAFIAMLIGIYWIRRILRIEV</sequence>
<evidence type="ECO:0000256" key="2">
    <source>
        <dbReference type="ARBA" id="ARBA00022475"/>
    </source>
</evidence>
<feature type="domain" description="Type II secretion system protein GspF" evidence="7">
    <location>
        <begin position="157"/>
        <end position="281"/>
    </location>
</feature>
<dbReference type="EMBL" id="CP073344">
    <property type="protein sequence ID" value="UTW04558.1"/>
    <property type="molecule type" value="Genomic_DNA"/>
</dbReference>
<evidence type="ECO:0000256" key="5">
    <source>
        <dbReference type="ARBA" id="ARBA00023136"/>
    </source>
</evidence>
<dbReference type="InterPro" id="IPR018076">
    <property type="entry name" value="T2SS_GspF_dom"/>
</dbReference>
<gene>
    <name evidence="8" type="ORF">KDX31_06020</name>
</gene>
<dbReference type="InterPro" id="IPR042094">
    <property type="entry name" value="T2SS_GspF_sf"/>
</dbReference>
<dbReference type="Proteomes" id="UP001059950">
    <property type="component" value="Chromosome"/>
</dbReference>
<organism evidence="8 9">
    <name type="scientific">Amphritea atlantica</name>
    <dbReference type="NCBI Taxonomy" id="355243"/>
    <lineage>
        <taxon>Bacteria</taxon>
        <taxon>Pseudomonadati</taxon>
        <taxon>Pseudomonadota</taxon>
        <taxon>Gammaproteobacteria</taxon>
        <taxon>Oceanospirillales</taxon>
        <taxon>Oceanospirillaceae</taxon>
        <taxon>Amphritea</taxon>
    </lineage>
</organism>
<evidence type="ECO:0000256" key="3">
    <source>
        <dbReference type="ARBA" id="ARBA00022692"/>
    </source>
</evidence>
<feature type="transmembrane region" description="Helical" evidence="6">
    <location>
        <begin position="6"/>
        <end position="28"/>
    </location>
</feature>
<dbReference type="PANTHER" id="PTHR35007:SF1">
    <property type="entry name" value="PILUS ASSEMBLY PROTEIN"/>
    <property type="match status" value="1"/>
</dbReference>